<evidence type="ECO:0000256" key="2">
    <source>
        <dbReference type="ARBA" id="ARBA00022679"/>
    </source>
</evidence>
<keyword evidence="1" id="KW-0328">Glycosyltransferase</keyword>
<keyword evidence="3" id="KW-1133">Transmembrane helix</keyword>
<dbReference type="AlphaFoldDB" id="A0A0M2HAP5"/>
<evidence type="ECO:0000256" key="1">
    <source>
        <dbReference type="ARBA" id="ARBA00022676"/>
    </source>
</evidence>
<reference evidence="4 5" key="1">
    <citation type="submission" date="2015-02" db="EMBL/GenBank/DDBJ databases">
        <title>Draft genome sequences of ten Microbacterium spp. with emphasis on heavy metal contaminated environments.</title>
        <authorList>
            <person name="Corretto E."/>
        </authorList>
    </citation>
    <scope>NUCLEOTIDE SEQUENCE [LARGE SCALE GENOMIC DNA]</scope>
    <source>
        <strain evidence="4 5">DSM 8608</strain>
    </source>
</reference>
<gene>
    <name evidence="4" type="ORF">RS82_03151</name>
</gene>
<name>A0A0M2HAP5_MICTR</name>
<keyword evidence="3" id="KW-0472">Membrane</keyword>
<dbReference type="PATRIC" id="fig|69370.6.peg.3207"/>
<dbReference type="GO" id="GO:0008107">
    <property type="term" value="F:galactoside 2-alpha-L-fucosyltransferase activity"/>
    <property type="evidence" value="ECO:0007669"/>
    <property type="project" value="InterPro"/>
</dbReference>
<evidence type="ECO:0000313" key="4">
    <source>
        <dbReference type="EMBL" id="KJL41234.1"/>
    </source>
</evidence>
<feature type="transmembrane region" description="Helical" evidence="3">
    <location>
        <begin position="7"/>
        <end position="26"/>
    </location>
</feature>
<keyword evidence="5" id="KW-1185">Reference proteome</keyword>
<dbReference type="GO" id="GO:0005975">
    <property type="term" value="P:carbohydrate metabolic process"/>
    <property type="evidence" value="ECO:0007669"/>
    <property type="project" value="InterPro"/>
</dbReference>
<evidence type="ECO:0000313" key="5">
    <source>
        <dbReference type="Proteomes" id="UP000034098"/>
    </source>
</evidence>
<accession>A0A0M2HAP5</accession>
<dbReference type="EMBL" id="JYJA01000038">
    <property type="protein sequence ID" value="KJL41234.1"/>
    <property type="molecule type" value="Genomic_DNA"/>
</dbReference>
<dbReference type="Pfam" id="PF01531">
    <property type="entry name" value="Glyco_transf_11"/>
    <property type="match status" value="1"/>
</dbReference>
<keyword evidence="3" id="KW-0812">Transmembrane</keyword>
<dbReference type="GO" id="GO:0016020">
    <property type="term" value="C:membrane"/>
    <property type="evidence" value="ECO:0007669"/>
    <property type="project" value="InterPro"/>
</dbReference>
<evidence type="ECO:0000256" key="3">
    <source>
        <dbReference type="SAM" id="Phobius"/>
    </source>
</evidence>
<sequence>MTVRDGVCAYVMGGLGNQLFILAAAWEQSRRLNVPLYLDRSHFAVGGTFAYGLDAVPNPGHVLSPTESPWRSVRINRERVLPLPRRPWGRVYLERDGDTYSPAINGIRPGTTLVGYFQSPRYFPTVRDELASAMLKTEETAEETARIESMLAAPAITLHLRRGDYLAVSADRQFIASVDYAVRGVRHLRSMGLDHPVRVFSDSVDLVKDELRGVEGDFEFVEDDGVLGTWATLKAMSAGTAMIMSNSSFSWWGAELMRGRLGPGVPVIAPRPWTQTGTAKADLLEPAWVTLDAR</sequence>
<dbReference type="InterPro" id="IPR002516">
    <property type="entry name" value="Glyco_trans_11"/>
</dbReference>
<dbReference type="PANTHER" id="PTHR11927:SF9">
    <property type="entry name" value="L-FUCOSYLTRANSFERASE"/>
    <property type="match status" value="1"/>
</dbReference>
<dbReference type="PANTHER" id="PTHR11927">
    <property type="entry name" value="GALACTOSIDE 2-L-FUCOSYLTRANSFERASE"/>
    <property type="match status" value="1"/>
</dbReference>
<dbReference type="Proteomes" id="UP000034098">
    <property type="component" value="Unassembled WGS sequence"/>
</dbReference>
<proteinExistence type="predicted"/>
<organism evidence="4 5">
    <name type="scientific">Microbacterium trichothecenolyticum</name>
    <name type="common">Aureobacterium trichothecenolyticum</name>
    <dbReference type="NCBI Taxonomy" id="69370"/>
    <lineage>
        <taxon>Bacteria</taxon>
        <taxon>Bacillati</taxon>
        <taxon>Actinomycetota</taxon>
        <taxon>Actinomycetes</taxon>
        <taxon>Micrococcales</taxon>
        <taxon>Microbacteriaceae</taxon>
        <taxon>Microbacterium</taxon>
    </lineage>
</organism>
<comment type="caution">
    <text evidence="4">The sequence shown here is derived from an EMBL/GenBank/DDBJ whole genome shotgun (WGS) entry which is preliminary data.</text>
</comment>
<dbReference type="CDD" id="cd11301">
    <property type="entry name" value="Fut1_Fut2_like"/>
    <property type="match status" value="1"/>
</dbReference>
<keyword evidence="2 4" id="KW-0808">Transferase</keyword>
<dbReference type="RefSeq" id="WP_169748711.1">
    <property type="nucleotide sequence ID" value="NZ_JYJA01000038.1"/>
</dbReference>
<protein>
    <submittedName>
        <fullName evidence="4">Glycosyl transferase family 11</fullName>
    </submittedName>
</protein>